<reference evidence="1" key="1">
    <citation type="submission" date="2014-09" db="EMBL/GenBank/DDBJ databases">
        <authorList>
            <person name="Probst J Alexander"/>
        </authorList>
    </citation>
    <scope>NUCLEOTIDE SEQUENCE</scope>
</reference>
<accession>A0A098EBZ1</accession>
<evidence type="ECO:0000313" key="1">
    <source>
        <dbReference type="EMBL" id="CEG13031.1"/>
    </source>
</evidence>
<organism evidence="1">
    <name type="scientific">groundwater metagenome</name>
    <dbReference type="NCBI Taxonomy" id="717931"/>
    <lineage>
        <taxon>unclassified sequences</taxon>
        <taxon>metagenomes</taxon>
        <taxon>ecological metagenomes</taxon>
    </lineage>
</organism>
<gene>
    <name evidence="1" type="ORF">MSIBF_A3120002</name>
</gene>
<sequence length="55" mass="6035">MLKGKMLKNLRTTTLLAVLVCVFMGMSVVGTISAEIVKINGTVTDFLRTCSRCRN</sequence>
<name>A0A098EBZ1_9ZZZZ</name>
<dbReference type="EMBL" id="CCXY01000238">
    <property type="protein sequence ID" value="CEG13031.1"/>
    <property type="molecule type" value="Genomic_DNA"/>
</dbReference>
<protein>
    <submittedName>
        <fullName evidence="1">Uncharacterized protein</fullName>
    </submittedName>
</protein>
<dbReference type="AlphaFoldDB" id="A0A098EBZ1"/>
<proteinExistence type="predicted"/>